<evidence type="ECO:0000313" key="3">
    <source>
        <dbReference type="EMBL" id="KAJ7326439.1"/>
    </source>
</evidence>
<keyword evidence="4" id="KW-1185">Reference proteome</keyword>
<dbReference type="AlphaFoldDB" id="A0AAD6ZK98"/>
<proteinExistence type="predicted"/>
<keyword evidence="2" id="KW-0472">Membrane</keyword>
<feature type="region of interest" description="Disordered" evidence="1">
    <location>
        <begin position="138"/>
        <end position="177"/>
    </location>
</feature>
<accession>A0AAD6ZK98</accession>
<keyword evidence="2" id="KW-1133">Transmembrane helix</keyword>
<protein>
    <submittedName>
        <fullName evidence="3">Uncharacterized protein</fullName>
    </submittedName>
</protein>
<evidence type="ECO:0000256" key="2">
    <source>
        <dbReference type="SAM" id="Phobius"/>
    </source>
</evidence>
<organism evidence="3 4">
    <name type="scientific">Mycena albidolilacea</name>
    <dbReference type="NCBI Taxonomy" id="1033008"/>
    <lineage>
        <taxon>Eukaryota</taxon>
        <taxon>Fungi</taxon>
        <taxon>Dikarya</taxon>
        <taxon>Basidiomycota</taxon>
        <taxon>Agaricomycotina</taxon>
        <taxon>Agaricomycetes</taxon>
        <taxon>Agaricomycetidae</taxon>
        <taxon>Agaricales</taxon>
        <taxon>Marasmiineae</taxon>
        <taxon>Mycenaceae</taxon>
        <taxon>Mycena</taxon>
    </lineage>
</organism>
<dbReference type="EMBL" id="JARIHO010000042">
    <property type="protein sequence ID" value="KAJ7326439.1"/>
    <property type="molecule type" value="Genomic_DNA"/>
</dbReference>
<reference evidence="3" key="1">
    <citation type="submission" date="2023-03" db="EMBL/GenBank/DDBJ databases">
        <title>Massive genome expansion in bonnet fungi (Mycena s.s.) driven by repeated elements and novel gene families across ecological guilds.</title>
        <authorList>
            <consortium name="Lawrence Berkeley National Laboratory"/>
            <person name="Harder C.B."/>
            <person name="Miyauchi S."/>
            <person name="Viragh M."/>
            <person name="Kuo A."/>
            <person name="Thoen E."/>
            <person name="Andreopoulos B."/>
            <person name="Lu D."/>
            <person name="Skrede I."/>
            <person name="Drula E."/>
            <person name="Henrissat B."/>
            <person name="Morin E."/>
            <person name="Kohler A."/>
            <person name="Barry K."/>
            <person name="LaButti K."/>
            <person name="Morin E."/>
            <person name="Salamov A."/>
            <person name="Lipzen A."/>
            <person name="Mereny Z."/>
            <person name="Hegedus B."/>
            <person name="Baldrian P."/>
            <person name="Stursova M."/>
            <person name="Weitz H."/>
            <person name="Taylor A."/>
            <person name="Grigoriev I.V."/>
            <person name="Nagy L.G."/>
            <person name="Martin F."/>
            <person name="Kauserud H."/>
        </authorList>
    </citation>
    <scope>NUCLEOTIDE SEQUENCE</scope>
    <source>
        <strain evidence="3">CBHHK002</strain>
    </source>
</reference>
<evidence type="ECO:0000313" key="4">
    <source>
        <dbReference type="Proteomes" id="UP001218218"/>
    </source>
</evidence>
<feature type="compositionally biased region" description="Basic and acidic residues" evidence="1">
    <location>
        <begin position="36"/>
        <end position="55"/>
    </location>
</feature>
<feature type="region of interest" description="Disordered" evidence="1">
    <location>
        <begin position="34"/>
        <end position="62"/>
    </location>
</feature>
<comment type="caution">
    <text evidence="3">The sequence shown here is derived from an EMBL/GenBank/DDBJ whole genome shotgun (WGS) entry which is preliminary data.</text>
</comment>
<feature type="transmembrane region" description="Helical" evidence="2">
    <location>
        <begin position="99"/>
        <end position="118"/>
    </location>
</feature>
<evidence type="ECO:0000256" key="1">
    <source>
        <dbReference type="SAM" id="MobiDB-lite"/>
    </source>
</evidence>
<dbReference type="Proteomes" id="UP001218218">
    <property type="component" value="Unassembled WGS sequence"/>
</dbReference>
<keyword evidence="2" id="KW-0812">Transmembrane</keyword>
<sequence length="452" mass="49893">MSVYAEVSLAIALSSSTPIFITFHALRTYYSTHTSQEGKERSEEMKEIQETERGTGRVKTVCGPADVGRREERRERVVEKGEGAHRIHFCVCERCGVSYWVWVCLGLYASTMIVRLPVRVHRRPACVVRRAHASIGDVGFLPLPPHRETHLKQQNPHQPPTPPRNPKSQSSGRATCCAPEKNNQHLDPCIKPKLVPAQTLAFSTYGPSSRDNVLQGSYHSTEDGVYMQSLPNGEIVAFKTGSKEDLGVRWGRKFKSPIVAIFNVLRSPTQDTVFILLQPRPRLSAILPKLAQTTSMDQLQYLDSVYVGLVEAMGSLFAMSPDRFPLVAFSGAGRGRVKLETAGGEPKQRSYGSEDADGAEQCLDRSSQRCLVGMHPLEGGDEDGPQYRLKRLVDGVPGVVGGRPQMKQFCCCTETANEAVSWLHTTEDACPVVRIDEFAAKLDGQSSQPVVD</sequence>
<gene>
    <name evidence="3" type="ORF">DFH08DRAFT_941069</name>
</gene>
<name>A0AAD6ZK98_9AGAR</name>